<accession>A0A8R1DZN1</accession>
<proteinExistence type="predicted"/>
<keyword evidence="2" id="KW-1133">Transmembrane helix</keyword>
<protein>
    <submittedName>
        <fullName evidence="3">Uncharacterized protein</fullName>
    </submittedName>
</protein>
<feature type="region of interest" description="Disordered" evidence="1">
    <location>
        <begin position="232"/>
        <end position="263"/>
    </location>
</feature>
<dbReference type="EnsemblMetazoa" id="CJA14832a.1">
    <property type="protein sequence ID" value="CJA14832a.1"/>
    <property type="gene ID" value="WBGene00134036"/>
</dbReference>
<evidence type="ECO:0000313" key="4">
    <source>
        <dbReference type="Proteomes" id="UP000005237"/>
    </source>
</evidence>
<dbReference type="AlphaFoldDB" id="A0A8R1DZN1"/>
<feature type="transmembrane region" description="Helical" evidence="2">
    <location>
        <begin position="184"/>
        <end position="210"/>
    </location>
</feature>
<feature type="transmembrane region" description="Helical" evidence="2">
    <location>
        <begin position="94"/>
        <end position="114"/>
    </location>
</feature>
<reference evidence="4" key="1">
    <citation type="submission" date="2010-08" db="EMBL/GenBank/DDBJ databases">
        <authorList>
            <consortium name="Caenorhabditis japonica Sequencing Consortium"/>
            <person name="Wilson R.K."/>
        </authorList>
    </citation>
    <scope>NUCLEOTIDE SEQUENCE [LARGE SCALE GENOMIC DNA]</scope>
    <source>
        <strain evidence="4">DF5081</strain>
    </source>
</reference>
<keyword evidence="2" id="KW-0812">Transmembrane</keyword>
<feature type="compositionally biased region" description="Basic and acidic residues" evidence="1">
    <location>
        <begin position="232"/>
        <end position="243"/>
    </location>
</feature>
<dbReference type="Proteomes" id="UP000005237">
    <property type="component" value="Unassembled WGS sequence"/>
</dbReference>
<feature type="transmembrane region" description="Helical" evidence="2">
    <location>
        <begin position="120"/>
        <end position="138"/>
    </location>
</feature>
<name>A0A8R1DZN1_CAEJA</name>
<feature type="transmembrane region" description="Helical" evidence="2">
    <location>
        <begin position="61"/>
        <end position="82"/>
    </location>
</feature>
<keyword evidence="2" id="KW-0472">Membrane</keyword>
<evidence type="ECO:0000256" key="2">
    <source>
        <dbReference type="SAM" id="Phobius"/>
    </source>
</evidence>
<organism evidence="3 4">
    <name type="scientific">Caenorhabditis japonica</name>
    <dbReference type="NCBI Taxonomy" id="281687"/>
    <lineage>
        <taxon>Eukaryota</taxon>
        <taxon>Metazoa</taxon>
        <taxon>Ecdysozoa</taxon>
        <taxon>Nematoda</taxon>
        <taxon>Chromadorea</taxon>
        <taxon>Rhabditida</taxon>
        <taxon>Rhabditina</taxon>
        <taxon>Rhabditomorpha</taxon>
        <taxon>Rhabditoidea</taxon>
        <taxon>Rhabditidae</taxon>
        <taxon>Peloderinae</taxon>
        <taxon>Caenorhabditis</taxon>
    </lineage>
</organism>
<reference evidence="3" key="2">
    <citation type="submission" date="2022-06" db="UniProtKB">
        <authorList>
            <consortium name="EnsemblMetazoa"/>
        </authorList>
    </citation>
    <scope>IDENTIFICATION</scope>
    <source>
        <strain evidence="3">DF5081</strain>
    </source>
</reference>
<keyword evidence="4" id="KW-1185">Reference proteome</keyword>
<evidence type="ECO:0000256" key="1">
    <source>
        <dbReference type="SAM" id="MobiDB-lite"/>
    </source>
</evidence>
<feature type="transmembrane region" description="Helical" evidence="2">
    <location>
        <begin position="159"/>
        <end position="178"/>
    </location>
</feature>
<evidence type="ECO:0000313" key="3">
    <source>
        <dbReference type="EnsemblMetazoa" id="CJA14832a.1"/>
    </source>
</evidence>
<sequence length="263" mass="30514">MRNSLFDWSEFAELYNEYILGIKRCNLALIEQRISVRERSWSINLLILIRGSSTTAMNDILIVYLPTAVYLAVFVYAVAATIPRSKKPNESIPVTIAVWALCFLVHPALIFAIVKQSFQILLLVTVSGHLDFAQYLLLGQINRNRINPSHPVHCSSIMFYLLWFIKLCLSVGFFSYLLGRSFTQFLFCILYFIISYVSFPMVYLVILASWKEKEKERIMRRMKEIVDNEEKMVAEKEEEKKNNENASSITKMDKVDQQSIQIV</sequence>